<sequence>MAGDEPVRWEALLNPSLLAAVLLTFAPPAPSQPPPAPLPTAAELADGLRKVRAAVRDVHLVWQERSQAFSAPNVPRGVLGGEWGELFVEGDATQVRFLYAASPAGVADWWPAGTSADSPLTGAAVADNEFLVAQRPPGKGPARITRSSWTTPGPGQFSDQIALTDADRVVFRPHLIPHLGVGRWDVDREQEEAPTGFDGLAAFPPARWVVDGREVKDGRPAVRVTILYEEPSGITYEPSYLAVRPDAVLPMIAHRMRAWFTDDVHHDLFRVEHATSRLIGADHAPTDPLSSTYWAEDFRPLANGVRMPFAGGRILYADAAVPPGETTSSGLSNLEGSAASPAQFVAHRHEWRIETLEPLDPAITAADLWVEPPYGAQVHDAATGKQRIAGLTDLESWLIFKFNNRYAAWWAFGPPLALCGLVALGLWWRRRRRRWASA</sequence>
<reference evidence="2 3" key="1">
    <citation type="journal article" date="2020" name="Syst. Appl. Microbiol.">
        <title>Alienimonas chondri sp. nov., a novel planctomycete isolated from the biofilm of the red alga Chondrus crispus.</title>
        <authorList>
            <person name="Vitorino I."/>
            <person name="Albuquerque L."/>
            <person name="Wiegand S."/>
            <person name="Kallscheuer N."/>
            <person name="da Costa M.S."/>
            <person name="Lobo-da-Cunha A."/>
            <person name="Jogler C."/>
            <person name="Lage O.M."/>
        </authorList>
    </citation>
    <scope>NUCLEOTIDE SEQUENCE [LARGE SCALE GENOMIC DNA]</scope>
    <source>
        <strain evidence="2 3">LzC2</strain>
    </source>
</reference>
<dbReference type="EMBL" id="WTPX01000091">
    <property type="protein sequence ID" value="NNJ26671.1"/>
    <property type="molecule type" value="Genomic_DNA"/>
</dbReference>
<name>A0ABX1VIM1_9PLAN</name>
<accession>A0ABX1VIM1</accession>
<protein>
    <recommendedName>
        <fullName evidence="4">DUF3068 domain-containing protein</fullName>
    </recommendedName>
</protein>
<feature type="transmembrane region" description="Helical" evidence="1">
    <location>
        <begin position="407"/>
        <end position="428"/>
    </location>
</feature>
<gene>
    <name evidence="2" type="ORF">LzC2_27610</name>
</gene>
<evidence type="ECO:0008006" key="4">
    <source>
        <dbReference type="Google" id="ProtNLM"/>
    </source>
</evidence>
<evidence type="ECO:0000313" key="2">
    <source>
        <dbReference type="EMBL" id="NNJ26671.1"/>
    </source>
</evidence>
<keyword evidence="1" id="KW-0812">Transmembrane</keyword>
<evidence type="ECO:0000313" key="3">
    <source>
        <dbReference type="Proteomes" id="UP000609651"/>
    </source>
</evidence>
<dbReference type="RefSeq" id="WP_171187893.1">
    <property type="nucleotide sequence ID" value="NZ_WTPX01000091.1"/>
</dbReference>
<comment type="caution">
    <text evidence="2">The sequence shown here is derived from an EMBL/GenBank/DDBJ whole genome shotgun (WGS) entry which is preliminary data.</text>
</comment>
<keyword evidence="1" id="KW-1133">Transmembrane helix</keyword>
<keyword evidence="3" id="KW-1185">Reference proteome</keyword>
<evidence type="ECO:0000256" key="1">
    <source>
        <dbReference type="SAM" id="Phobius"/>
    </source>
</evidence>
<keyword evidence="1" id="KW-0472">Membrane</keyword>
<dbReference type="Proteomes" id="UP000609651">
    <property type="component" value="Unassembled WGS sequence"/>
</dbReference>
<organism evidence="2 3">
    <name type="scientific">Alienimonas chondri</name>
    <dbReference type="NCBI Taxonomy" id="2681879"/>
    <lineage>
        <taxon>Bacteria</taxon>
        <taxon>Pseudomonadati</taxon>
        <taxon>Planctomycetota</taxon>
        <taxon>Planctomycetia</taxon>
        <taxon>Planctomycetales</taxon>
        <taxon>Planctomycetaceae</taxon>
        <taxon>Alienimonas</taxon>
    </lineage>
</organism>
<proteinExistence type="predicted"/>